<feature type="compositionally biased region" description="Low complexity" evidence="1">
    <location>
        <begin position="1"/>
        <end position="13"/>
    </location>
</feature>
<evidence type="ECO:0000313" key="2">
    <source>
        <dbReference type="EMBL" id="JAE07501.1"/>
    </source>
</evidence>
<reference evidence="2" key="2">
    <citation type="journal article" date="2015" name="Data Brief">
        <title>Shoot transcriptome of the giant reed, Arundo donax.</title>
        <authorList>
            <person name="Barrero R.A."/>
            <person name="Guerrero F.D."/>
            <person name="Moolhuijzen P."/>
            <person name="Goolsby J.A."/>
            <person name="Tidwell J."/>
            <person name="Bellgard S.E."/>
            <person name="Bellgard M.I."/>
        </authorList>
    </citation>
    <scope>NUCLEOTIDE SEQUENCE</scope>
    <source>
        <tissue evidence="2">Shoot tissue taken approximately 20 cm above the soil surface</tissue>
    </source>
</reference>
<feature type="region of interest" description="Disordered" evidence="1">
    <location>
        <begin position="1"/>
        <end position="57"/>
    </location>
</feature>
<reference evidence="2" key="1">
    <citation type="submission" date="2014-09" db="EMBL/GenBank/DDBJ databases">
        <authorList>
            <person name="Magalhaes I.L.F."/>
            <person name="Oliveira U."/>
            <person name="Santos F.R."/>
            <person name="Vidigal T.H.D.A."/>
            <person name="Brescovit A.D."/>
            <person name="Santos A.J."/>
        </authorList>
    </citation>
    <scope>NUCLEOTIDE SEQUENCE</scope>
    <source>
        <tissue evidence="2">Shoot tissue taken approximately 20 cm above the soil surface</tissue>
    </source>
</reference>
<name>A0A0A9FBH5_ARUDO</name>
<dbReference type="AlphaFoldDB" id="A0A0A9FBH5"/>
<organism evidence="2">
    <name type="scientific">Arundo donax</name>
    <name type="common">Giant reed</name>
    <name type="synonym">Donax arundinaceus</name>
    <dbReference type="NCBI Taxonomy" id="35708"/>
    <lineage>
        <taxon>Eukaryota</taxon>
        <taxon>Viridiplantae</taxon>
        <taxon>Streptophyta</taxon>
        <taxon>Embryophyta</taxon>
        <taxon>Tracheophyta</taxon>
        <taxon>Spermatophyta</taxon>
        <taxon>Magnoliopsida</taxon>
        <taxon>Liliopsida</taxon>
        <taxon>Poales</taxon>
        <taxon>Poaceae</taxon>
        <taxon>PACMAD clade</taxon>
        <taxon>Arundinoideae</taxon>
        <taxon>Arundineae</taxon>
        <taxon>Arundo</taxon>
    </lineage>
</organism>
<protein>
    <submittedName>
        <fullName evidence="2">Uncharacterized protein</fullName>
    </submittedName>
</protein>
<sequence length="57" mass="6297">MQKTRPAAAAPAPALAPPPPAQQSPPPRERDPSVGAEEMNRRFDDFIKKNRNSFGRQ</sequence>
<evidence type="ECO:0000256" key="1">
    <source>
        <dbReference type="SAM" id="MobiDB-lite"/>
    </source>
</evidence>
<accession>A0A0A9FBH5</accession>
<dbReference type="EMBL" id="GBRH01190395">
    <property type="protein sequence ID" value="JAE07501.1"/>
    <property type="molecule type" value="Transcribed_RNA"/>
</dbReference>
<feature type="compositionally biased region" description="Pro residues" evidence="1">
    <location>
        <begin position="14"/>
        <end position="26"/>
    </location>
</feature>
<proteinExistence type="predicted"/>
<feature type="compositionally biased region" description="Basic and acidic residues" evidence="1">
    <location>
        <begin position="27"/>
        <end position="48"/>
    </location>
</feature>